<dbReference type="InterPro" id="IPR011613">
    <property type="entry name" value="GH15-like"/>
</dbReference>
<evidence type="ECO:0000259" key="1">
    <source>
        <dbReference type="Pfam" id="PF00723"/>
    </source>
</evidence>
<dbReference type="PANTHER" id="PTHR31616:SF10">
    <property type="entry name" value="TREHALASE"/>
    <property type="match status" value="1"/>
</dbReference>
<evidence type="ECO:0000259" key="2">
    <source>
        <dbReference type="Pfam" id="PF19291"/>
    </source>
</evidence>
<protein>
    <submittedName>
        <fullName evidence="3">Glucoamylase</fullName>
        <ecNumber evidence="3">3.2.1.3</ecNumber>
    </submittedName>
</protein>
<dbReference type="InterPro" id="IPR012341">
    <property type="entry name" value="6hp_glycosidase-like_sf"/>
</dbReference>
<dbReference type="GO" id="GO:0004339">
    <property type="term" value="F:glucan 1,4-alpha-glucosidase activity"/>
    <property type="evidence" value="ECO:0007669"/>
    <property type="project" value="UniProtKB-EC"/>
</dbReference>
<organism evidence="3">
    <name type="scientific">uncultured Thermomicrobiales bacterium</name>
    <dbReference type="NCBI Taxonomy" id="1645740"/>
    <lineage>
        <taxon>Bacteria</taxon>
        <taxon>Pseudomonadati</taxon>
        <taxon>Thermomicrobiota</taxon>
        <taxon>Thermomicrobia</taxon>
        <taxon>Thermomicrobiales</taxon>
        <taxon>environmental samples</taxon>
    </lineage>
</organism>
<dbReference type="InterPro" id="IPR045582">
    <property type="entry name" value="Trehalase-like_N"/>
</dbReference>
<accession>A0A6J4VHI5</accession>
<dbReference type="AlphaFoldDB" id="A0A6J4VHI5"/>
<dbReference type="EC" id="3.2.1.3" evidence="3"/>
<dbReference type="InterPro" id="IPR008928">
    <property type="entry name" value="6-hairpin_glycosidase_sf"/>
</dbReference>
<feature type="domain" description="Trehalase-like N-terminal" evidence="2">
    <location>
        <begin position="8"/>
        <end position="171"/>
    </location>
</feature>
<name>A0A6J4VHI5_9BACT</name>
<feature type="domain" description="GH15-like" evidence="1">
    <location>
        <begin position="233"/>
        <end position="593"/>
    </location>
</feature>
<dbReference type="EMBL" id="CADCWJ010000706">
    <property type="protein sequence ID" value="CAA9579692.1"/>
    <property type="molecule type" value="Genomic_DNA"/>
</dbReference>
<reference evidence="3" key="1">
    <citation type="submission" date="2020-02" db="EMBL/GenBank/DDBJ databases">
        <authorList>
            <person name="Meier V. D."/>
        </authorList>
    </citation>
    <scope>NUCLEOTIDE SEQUENCE</scope>
    <source>
        <strain evidence="3">AVDCRST_MAG87</strain>
    </source>
</reference>
<gene>
    <name evidence="3" type="ORF">AVDCRST_MAG87-3205</name>
</gene>
<keyword evidence="3" id="KW-0326">Glycosidase</keyword>
<sequence length="606" mass="67250">MSHAPSPASIGDYALISDCQTCALVRRDGSIDWYCPTRFDAPSIFARLLDPEGGHWSIRPVGAFTVERSYLADTMVLRTEFTTGRGRVALIDALAFEHGSRGHEIGLRVPQTLVRRVEAIEGEVELEIEFAPRIEYGMTVPLLERTDGGIVARGGPAELHLITNCASIEIDDFTVTGRQMVRLGESLDFALIYRQASGQDGWVAPEIDAGREIENTRLGWSSLVELHRTYDGPYLNQVRRSALVLQALTYGPTGAVIAAATTSLPEQEGGANNWDYRFVWLRDLSLTVRALWIAACPDEARRLFHWVARANGTQREDGQPVQIMYGVEGERDLTEHELDHLEGFHGSRPVRIGNDAWSQKQHDVLGEVVDAVYLMRDEPGMFDPVVARLVSTLADKAASSWREPDAGMWEARDRERHYLSSKVMCWVALDRAVKLASLLAPFANLTVWEAARDELRQAILDRGWSEKAGAYTGAFDSDHLDASVLLMPLVDFLPATDPRMRATIEVIARDLVKGGLVHRWAGDDNGFIICTYWLVECLARAGEIDRAVALFDRTTALANDLGLLAEEADPITGEQWGNFPQLFSHVGLINAAWSIGEAEQFPRQAS</sequence>
<dbReference type="GO" id="GO:0005993">
    <property type="term" value="P:trehalose catabolic process"/>
    <property type="evidence" value="ECO:0007669"/>
    <property type="project" value="TreeGrafter"/>
</dbReference>
<proteinExistence type="predicted"/>
<dbReference type="Pfam" id="PF00723">
    <property type="entry name" value="Glyco_hydro_15"/>
    <property type="match status" value="1"/>
</dbReference>
<keyword evidence="3" id="KW-0378">Hydrolase</keyword>
<evidence type="ECO:0000313" key="3">
    <source>
        <dbReference type="EMBL" id="CAA9579692.1"/>
    </source>
</evidence>
<dbReference type="PANTHER" id="PTHR31616">
    <property type="entry name" value="TREHALASE"/>
    <property type="match status" value="1"/>
</dbReference>
<dbReference type="Gene3D" id="1.50.10.10">
    <property type="match status" value="1"/>
</dbReference>
<dbReference type="GO" id="GO:0015927">
    <property type="term" value="F:trehalase activity"/>
    <property type="evidence" value="ECO:0007669"/>
    <property type="project" value="TreeGrafter"/>
</dbReference>
<dbReference type="Pfam" id="PF19291">
    <property type="entry name" value="TREH_N"/>
    <property type="match status" value="1"/>
</dbReference>
<dbReference type="SUPFAM" id="SSF48208">
    <property type="entry name" value="Six-hairpin glycosidases"/>
    <property type="match status" value="1"/>
</dbReference>